<dbReference type="AlphaFoldDB" id="A0A328C7W4"/>
<accession>A0A328C7W4</accession>
<evidence type="ECO:0000256" key="1">
    <source>
        <dbReference type="SAM" id="Phobius"/>
    </source>
</evidence>
<feature type="transmembrane region" description="Helical" evidence="1">
    <location>
        <begin position="63"/>
        <end position="85"/>
    </location>
</feature>
<evidence type="ECO:0000313" key="3">
    <source>
        <dbReference type="Proteomes" id="UP000249169"/>
    </source>
</evidence>
<keyword evidence="3" id="KW-1185">Reference proteome</keyword>
<dbReference type="EMBL" id="QHKO01000001">
    <property type="protein sequence ID" value="RAL24657.1"/>
    <property type="molecule type" value="Genomic_DNA"/>
</dbReference>
<feature type="transmembrane region" description="Helical" evidence="1">
    <location>
        <begin position="28"/>
        <end position="51"/>
    </location>
</feature>
<gene>
    <name evidence="2" type="ORF">DL240_00155</name>
</gene>
<keyword evidence="1" id="KW-0472">Membrane</keyword>
<keyword evidence="1" id="KW-0812">Transmembrane</keyword>
<organism evidence="2 3">
    <name type="scientific">Lujinxingia litoralis</name>
    <dbReference type="NCBI Taxonomy" id="2211119"/>
    <lineage>
        <taxon>Bacteria</taxon>
        <taxon>Deltaproteobacteria</taxon>
        <taxon>Bradymonadales</taxon>
        <taxon>Lujinxingiaceae</taxon>
        <taxon>Lujinxingia</taxon>
    </lineage>
</organism>
<sequence>MSEVVTVKESRGALVIERSAGGRARAGAWRALVTMPLALGALGVVLLPDYIGRYREAEPVPGLFWGALAAVALLVGGLVGLVGALRRERWVVDGPGRELRVEVSLMASTQGAGVPLVEVKGVELVPGGVLRPGRLDVVLTDERRETLARGYFLTKRLRDVGEEVVTYLREHRFVVALRQAGGGAERA</sequence>
<keyword evidence="1" id="KW-1133">Transmembrane helix</keyword>
<dbReference type="Proteomes" id="UP000249169">
    <property type="component" value="Unassembled WGS sequence"/>
</dbReference>
<name>A0A328C7W4_9DELT</name>
<dbReference type="RefSeq" id="WP_111727829.1">
    <property type="nucleotide sequence ID" value="NZ_QHKO01000001.1"/>
</dbReference>
<protein>
    <submittedName>
        <fullName evidence="2">Uncharacterized protein</fullName>
    </submittedName>
</protein>
<reference evidence="2 3" key="1">
    <citation type="submission" date="2018-05" db="EMBL/GenBank/DDBJ databases">
        <title>Lujinxingia marina gen. nov. sp. nov., a new facultative anaerobic member of the class Deltaproteobacteria, and proposal of Lujinxingaceae fam. nov.</title>
        <authorList>
            <person name="Li C.-M."/>
        </authorList>
    </citation>
    <scope>NUCLEOTIDE SEQUENCE [LARGE SCALE GENOMIC DNA]</scope>
    <source>
        <strain evidence="2 3">B210</strain>
    </source>
</reference>
<evidence type="ECO:0000313" key="2">
    <source>
        <dbReference type="EMBL" id="RAL24657.1"/>
    </source>
</evidence>
<dbReference type="OrthoDB" id="5511223at2"/>
<comment type="caution">
    <text evidence="2">The sequence shown here is derived from an EMBL/GenBank/DDBJ whole genome shotgun (WGS) entry which is preliminary data.</text>
</comment>
<proteinExistence type="predicted"/>